<dbReference type="SUPFAM" id="SSF57756">
    <property type="entry name" value="Retrovirus zinc finger-like domains"/>
    <property type="match status" value="1"/>
</dbReference>
<accession>A0A699H2E1</accession>
<evidence type="ECO:0000256" key="2">
    <source>
        <dbReference type="SAM" id="Coils"/>
    </source>
</evidence>
<keyword evidence="1" id="KW-0479">Metal-binding</keyword>
<reference evidence="5" key="1">
    <citation type="journal article" date="2019" name="Sci. Rep.">
        <title>Draft genome of Tanacetum cinerariifolium, the natural source of mosquito coil.</title>
        <authorList>
            <person name="Yamashiro T."/>
            <person name="Shiraishi A."/>
            <person name="Satake H."/>
            <person name="Nakayama K."/>
        </authorList>
    </citation>
    <scope>NUCLEOTIDE SEQUENCE</scope>
</reference>
<dbReference type="InterPro" id="IPR001878">
    <property type="entry name" value="Znf_CCHC"/>
</dbReference>
<keyword evidence="2" id="KW-0175">Coiled coil</keyword>
<dbReference type="Gene3D" id="4.10.60.10">
    <property type="entry name" value="Zinc finger, CCHC-type"/>
    <property type="match status" value="1"/>
</dbReference>
<name>A0A699H2E1_TANCI</name>
<feature type="coiled-coil region" evidence="2">
    <location>
        <begin position="472"/>
        <end position="499"/>
    </location>
</feature>
<gene>
    <name evidence="5" type="ORF">Tci_282708</name>
</gene>
<dbReference type="AlphaFoldDB" id="A0A699H2E1"/>
<keyword evidence="1" id="KW-0862">Zinc</keyword>
<evidence type="ECO:0000256" key="3">
    <source>
        <dbReference type="SAM" id="MobiDB-lite"/>
    </source>
</evidence>
<dbReference type="GO" id="GO:0003676">
    <property type="term" value="F:nucleic acid binding"/>
    <property type="evidence" value="ECO:0007669"/>
    <property type="project" value="InterPro"/>
</dbReference>
<sequence>MMDNHNHSENRSHIIHTSMTHTGLWRVGENVGGSLKEFGLGTSMDEFPSLEGQKKHNPSIRPYPHHLQVILNGDSPIPTRVIEGVVQPVAPTTAEQRLARKNELKARGTLLMALLDKHQLKFNIHKDAKTLIETIEKRFGGNKKTKKVQKTLLKKQYENFIGSSSESLDQIPDRLQKLISQLEILGESLSQEDINLKFLRSLPTEWRTHTLIWRNKTDLEEQHLDDLFNSLKIYKVEVKSSSSARTSTQNISFVSSHTTDNANEPVSVVASVSAASVKIPISALPNVDTLSNAMTGRNLRANGPTFMGFDMSKVECYNCHRKGHFARECRSPKDTKRNVTAEPQRRNVLVETSTSNALVSQCDAVGSYDWSFLAEEEPTNYALMAFTSSSSSSSENEVPSCSKACTKAYATLQSHYDKLKTDLRKSQFDVISYKTRLEYVEARLLVYQQNETVFKEDIKLLKLKVQLRDNALVVLRQKFKKAEQKRDDLKLKLEKFQTSSKNMFSSETDESLPASPKYDRYHSRDGYQAVPPPHTGTFMPPKPDLVFYDAPNDNETVHIAFNVELSPTKSDKDLSLTHRPSVPIIKDWVSDSEDDSEAEIPHNAPSFVQPTAQVKPPMPSVKPVENYIPAANFKTDIPKLKSHRNSRNRKVCFVCKSLTHLIKDYDYYEKKMAQTPVRNYAQRENHQQQARMTLPNPQRHVVPTAVLTKSTLIPITAARPVTAAVPKPLVTRPRPAKLLSPSLIHHKEGTLTGVQGNWGKPQHALKEKGVTDSGCSRHITGNMSYLSDFEEINGGYVAFGGNPKGGKIYGKDTEYLVLSPEFKLPDENQVLLRVPMENNMYNVDLKNIVPSGDLTCLFAKNTNGNDAFEVKEPEFEGKKPESEVYVSLSSS</sequence>
<keyword evidence="1" id="KW-0863">Zinc-finger</keyword>
<dbReference type="SMART" id="SM00343">
    <property type="entry name" value="ZnF_C2HC"/>
    <property type="match status" value="1"/>
</dbReference>
<dbReference type="EMBL" id="BKCJ010089863">
    <property type="protein sequence ID" value="GEX10733.1"/>
    <property type="molecule type" value="Genomic_DNA"/>
</dbReference>
<protein>
    <recommendedName>
        <fullName evidence="4">CCHC-type domain-containing protein</fullName>
    </recommendedName>
</protein>
<dbReference type="InterPro" id="IPR036875">
    <property type="entry name" value="Znf_CCHC_sf"/>
</dbReference>
<organism evidence="5">
    <name type="scientific">Tanacetum cinerariifolium</name>
    <name type="common">Dalmatian daisy</name>
    <name type="synonym">Chrysanthemum cinerariifolium</name>
    <dbReference type="NCBI Taxonomy" id="118510"/>
    <lineage>
        <taxon>Eukaryota</taxon>
        <taxon>Viridiplantae</taxon>
        <taxon>Streptophyta</taxon>
        <taxon>Embryophyta</taxon>
        <taxon>Tracheophyta</taxon>
        <taxon>Spermatophyta</taxon>
        <taxon>Magnoliopsida</taxon>
        <taxon>eudicotyledons</taxon>
        <taxon>Gunneridae</taxon>
        <taxon>Pentapetalae</taxon>
        <taxon>asterids</taxon>
        <taxon>campanulids</taxon>
        <taxon>Asterales</taxon>
        <taxon>Asteraceae</taxon>
        <taxon>Asteroideae</taxon>
        <taxon>Anthemideae</taxon>
        <taxon>Anthemidinae</taxon>
        <taxon>Tanacetum</taxon>
    </lineage>
</organism>
<evidence type="ECO:0000256" key="1">
    <source>
        <dbReference type="PROSITE-ProRule" id="PRU00047"/>
    </source>
</evidence>
<evidence type="ECO:0000313" key="5">
    <source>
        <dbReference type="EMBL" id="GEX10733.1"/>
    </source>
</evidence>
<dbReference type="Pfam" id="PF14223">
    <property type="entry name" value="Retrotran_gag_2"/>
    <property type="match status" value="1"/>
</dbReference>
<feature type="non-terminal residue" evidence="5">
    <location>
        <position position="891"/>
    </location>
</feature>
<dbReference type="GO" id="GO:0008270">
    <property type="term" value="F:zinc ion binding"/>
    <property type="evidence" value="ECO:0007669"/>
    <property type="project" value="UniProtKB-KW"/>
</dbReference>
<comment type="caution">
    <text evidence="5">The sequence shown here is derived from an EMBL/GenBank/DDBJ whole genome shotgun (WGS) entry which is preliminary data.</text>
</comment>
<evidence type="ECO:0000259" key="4">
    <source>
        <dbReference type="PROSITE" id="PS50158"/>
    </source>
</evidence>
<dbReference type="Pfam" id="PF00098">
    <property type="entry name" value="zf-CCHC"/>
    <property type="match status" value="1"/>
</dbReference>
<feature type="domain" description="CCHC-type" evidence="4">
    <location>
        <begin position="316"/>
        <end position="331"/>
    </location>
</feature>
<proteinExistence type="predicted"/>
<feature type="region of interest" description="Disordered" evidence="3">
    <location>
        <begin position="592"/>
        <end position="619"/>
    </location>
</feature>
<dbReference type="PROSITE" id="PS50158">
    <property type="entry name" value="ZF_CCHC"/>
    <property type="match status" value="1"/>
</dbReference>